<keyword evidence="5 8" id="KW-0812">Transmembrane</keyword>
<dbReference type="STRING" id="588932.DA69_03880"/>
<dbReference type="Pfam" id="PF12704">
    <property type="entry name" value="MacB_PCD"/>
    <property type="match status" value="1"/>
</dbReference>
<evidence type="ECO:0000256" key="7">
    <source>
        <dbReference type="ARBA" id="ARBA00023136"/>
    </source>
</evidence>
<reference evidence="11 12" key="1">
    <citation type="journal article" date="2014" name="Genome Announc.">
        <title>Genome Sequence of a Promising Hydrogen-Producing Facultative Anaerobic Bacterium, Brevundimonas naejangsanensis Strain B1.</title>
        <authorList>
            <person name="Su H."/>
            <person name="Zhang T."/>
            <person name="Bao M."/>
            <person name="Jiang Y."/>
            <person name="Wang Y."/>
            <person name="Tan T."/>
        </authorList>
    </citation>
    <scope>NUCLEOTIDE SEQUENCE [LARGE SCALE GENOMIC DNA]</scope>
    <source>
        <strain evidence="11 12">B1</strain>
    </source>
</reference>
<evidence type="ECO:0000256" key="1">
    <source>
        <dbReference type="ARBA" id="ARBA00004651"/>
    </source>
</evidence>
<keyword evidence="3" id="KW-0813">Transport</keyword>
<dbReference type="PANTHER" id="PTHR30489:SF0">
    <property type="entry name" value="LIPOPROTEIN-RELEASING SYSTEM TRANSMEMBRANE PROTEIN LOLE"/>
    <property type="match status" value="1"/>
</dbReference>
<gene>
    <name evidence="11" type="ORF">DA69_03880</name>
</gene>
<feature type="transmembrane region" description="Helical" evidence="8">
    <location>
        <begin position="400"/>
        <end position="419"/>
    </location>
</feature>
<evidence type="ECO:0000256" key="5">
    <source>
        <dbReference type="ARBA" id="ARBA00022692"/>
    </source>
</evidence>
<name>A0A172Y410_9CAUL</name>
<evidence type="ECO:0000259" key="9">
    <source>
        <dbReference type="Pfam" id="PF02687"/>
    </source>
</evidence>
<keyword evidence="4" id="KW-1003">Cell membrane</keyword>
<feature type="transmembrane region" description="Helical" evidence="8">
    <location>
        <begin position="40"/>
        <end position="69"/>
    </location>
</feature>
<dbReference type="eggNOG" id="COG4591">
    <property type="taxonomic scope" value="Bacteria"/>
</dbReference>
<dbReference type="GO" id="GO:0044874">
    <property type="term" value="P:lipoprotein localization to outer membrane"/>
    <property type="evidence" value="ECO:0007669"/>
    <property type="project" value="TreeGrafter"/>
</dbReference>
<dbReference type="GO" id="GO:0098797">
    <property type="term" value="C:plasma membrane protein complex"/>
    <property type="evidence" value="ECO:0007669"/>
    <property type="project" value="TreeGrafter"/>
</dbReference>
<keyword evidence="7 8" id="KW-0472">Membrane</keyword>
<organism evidence="11 12">
    <name type="scientific">Brevundimonas naejangsanensis</name>
    <dbReference type="NCBI Taxonomy" id="588932"/>
    <lineage>
        <taxon>Bacteria</taxon>
        <taxon>Pseudomonadati</taxon>
        <taxon>Pseudomonadota</taxon>
        <taxon>Alphaproteobacteria</taxon>
        <taxon>Caulobacterales</taxon>
        <taxon>Caulobacteraceae</taxon>
        <taxon>Brevundimonas</taxon>
    </lineage>
</organism>
<dbReference type="NCBIfam" id="TIGR02212">
    <property type="entry name" value="lolCE"/>
    <property type="match status" value="1"/>
</dbReference>
<accession>A0A172Y410</accession>
<feature type="domain" description="MacB-like periplasmic core" evidence="10">
    <location>
        <begin position="46"/>
        <end position="264"/>
    </location>
</feature>
<protein>
    <submittedName>
        <fullName evidence="11">Multidrug ABC transporter substrate-binding protein</fullName>
    </submittedName>
</protein>
<evidence type="ECO:0000259" key="10">
    <source>
        <dbReference type="Pfam" id="PF12704"/>
    </source>
</evidence>
<dbReference type="EMBL" id="CP015614">
    <property type="protein sequence ID" value="ANF53961.1"/>
    <property type="molecule type" value="Genomic_DNA"/>
</dbReference>
<dbReference type="OrthoDB" id="9808461at2"/>
<feature type="transmembrane region" description="Helical" evidence="8">
    <location>
        <begin position="339"/>
        <end position="369"/>
    </location>
</feature>
<dbReference type="InterPro" id="IPR025857">
    <property type="entry name" value="MacB_PCD"/>
</dbReference>
<feature type="domain" description="ABC3 transporter permease C-terminal" evidence="9">
    <location>
        <begin position="297"/>
        <end position="430"/>
    </location>
</feature>
<evidence type="ECO:0000313" key="11">
    <source>
        <dbReference type="EMBL" id="ANF53961.1"/>
    </source>
</evidence>
<evidence type="ECO:0000256" key="2">
    <source>
        <dbReference type="ARBA" id="ARBA00005236"/>
    </source>
</evidence>
<dbReference type="Pfam" id="PF02687">
    <property type="entry name" value="FtsX"/>
    <property type="match status" value="1"/>
</dbReference>
<dbReference type="KEGG" id="bne:DA69_03880"/>
<dbReference type="InterPro" id="IPR011925">
    <property type="entry name" value="LolCE_TM"/>
</dbReference>
<dbReference type="RefSeq" id="WP_025977374.1">
    <property type="nucleotide sequence ID" value="NZ_CP015614.1"/>
</dbReference>
<comment type="subcellular location">
    <subcellularLocation>
        <location evidence="1">Cell membrane</location>
        <topology evidence="1">Multi-pass membrane protein</topology>
    </subcellularLocation>
</comment>
<keyword evidence="12" id="KW-1185">Reference proteome</keyword>
<evidence type="ECO:0000256" key="3">
    <source>
        <dbReference type="ARBA" id="ARBA00022448"/>
    </source>
</evidence>
<dbReference type="Proteomes" id="UP000077603">
    <property type="component" value="Chromosome"/>
</dbReference>
<comment type="similarity">
    <text evidence="2">Belongs to the ABC-4 integral membrane protein family. LolC/E subfamily.</text>
</comment>
<dbReference type="GO" id="GO:0042953">
    <property type="term" value="P:lipoprotein transport"/>
    <property type="evidence" value="ECO:0007669"/>
    <property type="project" value="InterPro"/>
</dbReference>
<evidence type="ECO:0000256" key="4">
    <source>
        <dbReference type="ARBA" id="ARBA00022475"/>
    </source>
</evidence>
<feature type="transmembrane region" description="Helical" evidence="8">
    <location>
        <begin position="297"/>
        <end position="318"/>
    </location>
</feature>
<evidence type="ECO:0000313" key="12">
    <source>
        <dbReference type="Proteomes" id="UP000077603"/>
    </source>
</evidence>
<proteinExistence type="inferred from homology"/>
<evidence type="ECO:0000256" key="8">
    <source>
        <dbReference type="SAM" id="Phobius"/>
    </source>
</evidence>
<dbReference type="PANTHER" id="PTHR30489">
    <property type="entry name" value="LIPOPROTEIN-RELEASING SYSTEM TRANSMEMBRANE PROTEIN LOLE"/>
    <property type="match status" value="1"/>
</dbReference>
<dbReference type="InterPro" id="IPR003838">
    <property type="entry name" value="ABC3_permease_C"/>
</dbReference>
<dbReference type="AlphaFoldDB" id="A0A172Y410"/>
<sequence>MTDAATASAPPPVSKPAGPFSSWEIGLALRYLRAKRKQGGVALIAMISFIGIMLAVAVLISVMSIMAGFRGTLMDRILSFNGHMYVQGPLLYAPDRDAALKRIADVPGVVAVTPLTESAAMFRAGNLATGGMVRGVRPQDLASMKFVFESLSPEAREQFGKGEYGGDHVLIGKTLAAEAGLREGDPISLYSPTGADSAFGNLGGLEKTYIVGGVYTSGAADYDRAFIFMPLEQAQLFFGKDGVWDIIEMKVAEPDKVENLLAPVQRAAGAGNVVTDWRNRQAAIWGALQVERTAMSIILGMVVAIAAMNIISGIVMLVKNKTRDIAILRTVGASQSSILRIFFVSGAAIGIGGTIAGLVLGLLFCWNIGAIQHFLEGLLGVQLFNAEVYMLDSVPAKVDLWDVVGVTVFSFLMSCLASLPPSWNASRIDPVEALRFE</sequence>
<evidence type="ECO:0000256" key="6">
    <source>
        <dbReference type="ARBA" id="ARBA00022989"/>
    </source>
</evidence>
<keyword evidence="6 8" id="KW-1133">Transmembrane helix</keyword>
<dbReference type="InterPro" id="IPR051447">
    <property type="entry name" value="Lipoprotein-release_system"/>
</dbReference>